<dbReference type="InterPro" id="IPR007061">
    <property type="entry name" value="MST-like"/>
</dbReference>
<dbReference type="Pfam" id="PF04978">
    <property type="entry name" value="MST"/>
    <property type="match status" value="1"/>
</dbReference>
<dbReference type="Gene3D" id="1.20.120.450">
    <property type="entry name" value="dinb family like domain"/>
    <property type="match status" value="1"/>
</dbReference>
<protein>
    <submittedName>
        <fullName evidence="1">Putative damage-inducible protein DinB</fullName>
    </submittedName>
</protein>
<accession>A0A840NPM1</accession>
<dbReference type="EMBL" id="JACHIV010000001">
    <property type="protein sequence ID" value="MBB5070197.1"/>
    <property type="molecule type" value="Genomic_DNA"/>
</dbReference>
<reference evidence="1 2" key="1">
    <citation type="submission" date="2020-08" db="EMBL/GenBank/DDBJ databases">
        <title>Sequencing the genomes of 1000 actinobacteria strains.</title>
        <authorList>
            <person name="Klenk H.-P."/>
        </authorList>
    </citation>
    <scope>NUCLEOTIDE SEQUENCE [LARGE SCALE GENOMIC DNA]</scope>
    <source>
        <strain evidence="1 2">DSM 45582</strain>
    </source>
</reference>
<organism evidence="1 2">
    <name type="scientific">Saccharopolyspora gloriosae</name>
    <dbReference type="NCBI Taxonomy" id="455344"/>
    <lineage>
        <taxon>Bacteria</taxon>
        <taxon>Bacillati</taxon>
        <taxon>Actinomycetota</taxon>
        <taxon>Actinomycetes</taxon>
        <taxon>Pseudonocardiales</taxon>
        <taxon>Pseudonocardiaceae</taxon>
        <taxon>Saccharopolyspora</taxon>
    </lineage>
</organism>
<sequence length="173" mass="19029">MAHHVPTCVGKPDRWIPKHGLDEKDMLRSWLRFGRDTIRAKVRGITADGAAYNPTRSSTSLGGIVKHLTTVEQHWFQEVLGGTTLPMPFGPENPDGDWVLGAGEDLPVLLERYDAACAASDAVIDELELTSTGAQTAGDYTLRWALCHVALDTARHAGQADIIREQWDGERGW</sequence>
<comment type="caution">
    <text evidence="1">The sequence shown here is derived from an EMBL/GenBank/DDBJ whole genome shotgun (WGS) entry which is preliminary data.</text>
</comment>
<gene>
    <name evidence="1" type="ORF">BJ969_003285</name>
</gene>
<dbReference type="AlphaFoldDB" id="A0A840NPM1"/>
<name>A0A840NPM1_9PSEU</name>
<proteinExistence type="predicted"/>
<dbReference type="SUPFAM" id="SSF109854">
    <property type="entry name" value="DinB/YfiT-like putative metalloenzymes"/>
    <property type="match status" value="1"/>
</dbReference>
<evidence type="ECO:0000313" key="2">
    <source>
        <dbReference type="Proteomes" id="UP000580474"/>
    </source>
</evidence>
<dbReference type="RefSeq" id="WP_184479762.1">
    <property type="nucleotide sequence ID" value="NZ_JACHIV010000001.1"/>
</dbReference>
<dbReference type="Proteomes" id="UP000580474">
    <property type="component" value="Unassembled WGS sequence"/>
</dbReference>
<evidence type="ECO:0000313" key="1">
    <source>
        <dbReference type="EMBL" id="MBB5070197.1"/>
    </source>
</evidence>
<keyword evidence="2" id="KW-1185">Reference proteome</keyword>
<dbReference type="InterPro" id="IPR034660">
    <property type="entry name" value="DinB/YfiT-like"/>
</dbReference>